<keyword evidence="3 13" id="KW-0349">Heme</keyword>
<evidence type="ECO:0000256" key="6">
    <source>
        <dbReference type="ARBA" id="ARBA00023002"/>
    </source>
</evidence>
<dbReference type="EMBL" id="CP031320">
    <property type="protein sequence ID" value="AXK34796.1"/>
    <property type="molecule type" value="Genomic_DNA"/>
</dbReference>
<dbReference type="GO" id="GO:0004601">
    <property type="term" value="F:peroxidase activity"/>
    <property type="evidence" value="ECO:0007669"/>
    <property type="project" value="UniProtKB-KW"/>
</dbReference>
<evidence type="ECO:0000256" key="2">
    <source>
        <dbReference type="ARBA" id="ARBA00022559"/>
    </source>
</evidence>
<dbReference type="SUPFAM" id="SSF54909">
    <property type="entry name" value="Dimeric alpha+beta barrel"/>
    <property type="match status" value="1"/>
</dbReference>
<dbReference type="GO" id="GO:0033212">
    <property type="term" value="P:iron import into cell"/>
    <property type="evidence" value="ECO:0007669"/>
    <property type="project" value="InterPro"/>
</dbReference>
<dbReference type="RefSeq" id="WP_208880504.1">
    <property type="nucleotide sequence ID" value="NZ_CP031320.1"/>
</dbReference>
<evidence type="ECO:0000313" key="16">
    <source>
        <dbReference type="EMBL" id="AXK34796.1"/>
    </source>
</evidence>
<comment type="function">
    <text evidence="13">Involved in the recovery of exogenous heme iron. Extracts iron from heme while preserving the protoporphyrin ring intact.</text>
</comment>
<gene>
    <name evidence="16" type="ORF">DVA86_21215</name>
</gene>
<dbReference type="EC" id="1.11.1.-" evidence="13"/>
<evidence type="ECO:0000259" key="14">
    <source>
        <dbReference type="Pfam" id="PF04261"/>
    </source>
</evidence>
<keyword evidence="4 13" id="KW-0479">Metal-binding</keyword>
<keyword evidence="6 13" id="KW-0560">Oxidoreductase</keyword>
<feature type="domain" description="Dyp-type peroxidase N-terminal" evidence="14">
    <location>
        <begin position="65"/>
        <end position="209"/>
    </location>
</feature>
<dbReference type="InterPro" id="IPR006313">
    <property type="entry name" value="EfeB/EfeN"/>
</dbReference>
<reference evidence="16 17" key="1">
    <citation type="submission" date="2018-07" db="EMBL/GenBank/DDBJ databases">
        <title>Draft genome of the type strain Streptomyces armeniacus ATCC 15676.</title>
        <authorList>
            <person name="Labana P."/>
            <person name="Gosse J.T."/>
            <person name="Boddy C.N."/>
        </authorList>
    </citation>
    <scope>NUCLEOTIDE SEQUENCE [LARGE SCALE GENOMIC DNA]</scope>
    <source>
        <strain evidence="16 17">ATCC 15676</strain>
    </source>
</reference>
<dbReference type="PANTHER" id="PTHR30521">
    <property type="entry name" value="DEFERROCHELATASE/PEROXIDASE"/>
    <property type="match status" value="1"/>
</dbReference>
<name>A0A345XT30_9ACTN</name>
<dbReference type="GO" id="GO:0046872">
    <property type="term" value="F:metal ion binding"/>
    <property type="evidence" value="ECO:0007669"/>
    <property type="project" value="UniProtKB-KW"/>
</dbReference>
<dbReference type="NCBIfam" id="TIGR01412">
    <property type="entry name" value="tat_substr_1"/>
    <property type="match status" value="1"/>
</dbReference>
<dbReference type="PROSITE" id="PS51318">
    <property type="entry name" value="TAT"/>
    <property type="match status" value="1"/>
</dbReference>
<dbReference type="PROSITE" id="PS51404">
    <property type="entry name" value="DYP_PEROXIDASE"/>
    <property type="match status" value="1"/>
</dbReference>
<protein>
    <recommendedName>
        <fullName evidence="10 13">Deferrochelatase</fullName>
        <ecNumber evidence="13">1.11.1.-</ecNumber>
    </recommendedName>
    <alternativeName>
        <fullName evidence="11 13">Peroxidase EfeB</fullName>
    </alternativeName>
</protein>
<organism evidence="16 17">
    <name type="scientific">Streptomyces armeniacus</name>
    <dbReference type="NCBI Taxonomy" id="83291"/>
    <lineage>
        <taxon>Bacteria</taxon>
        <taxon>Bacillati</taxon>
        <taxon>Actinomycetota</taxon>
        <taxon>Actinomycetes</taxon>
        <taxon>Kitasatosporales</taxon>
        <taxon>Streptomycetaceae</taxon>
        <taxon>Streptomyces</taxon>
    </lineage>
</organism>
<keyword evidence="2 13" id="KW-0575">Peroxidase</keyword>
<evidence type="ECO:0000256" key="3">
    <source>
        <dbReference type="ARBA" id="ARBA00022617"/>
    </source>
</evidence>
<dbReference type="Pfam" id="PF20628">
    <property type="entry name" value="Dyp_perox_C"/>
    <property type="match status" value="1"/>
</dbReference>
<evidence type="ECO:0000256" key="8">
    <source>
        <dbReference type="ARBA" id="ARBA00023239"/>
    </source>
</evidence>
<dbReference type="KEGG" id="sarm:DVA86_21215"/>
<comment type="subcellular location">
    <subcellularLocation>
        <location evidence="1">Cell envelope</location>
    </subcellularLocation>
</comment>
<dbReference type="InterPro" id="IPR048327">
    <property type="entry name" value="Dyp_perox_N"/>
</dbReference>
<keyword evidence="7 13" id="KW-0408">Iron</keyword>
<dbReference type="AlphaFoldDB" id="A0A345XT30"/>
<dbReference type="InterPro" id="IPR048328">
    <property type="entry name" value="Dyp_perox_C"/>
</dbReference>
<evidence type="ECO:0000256" key="13">
    <source>
        <dbReference type="RuleBase" id="RU365017"/>
    </source>
</evidence>
<feature type="domain" description="Dyp-type peroxidase C-terminal" evidence="15">
    <location>
        <begin position="221"/>
        <end position="401"/>
    </location>
</feature>
<comment type="cofactor">
    <cofactor evidence="13">
        <name>heme b</name>
        <dbReference type="ChEBI" id="CHEBI:60344"/>
    </cofactor>
    <text evidence="13">Binds 1 heme b (iron(II)-protoporphyrin IX) group non-covalently per subunit.</text>
</comment>
<dbReference type="InterPro" id="IPR006311">
    <property type="entry name" value="TAT_signal"/>
</dbReference>
<keyword evidence="8" id="KW-0456">Lyase</keyword>
<comment type="similarity">
    <text evidence="9 13">Belongs to the DyP-type peroxidase family.</text>
</comment>
<dbReference type="NCBIfam" id="TIGR01413">
    <property type="entry name" value="Dyp_perox_fam"/>
    <property type="match status" value="1"/>
</dbReference>
<evidence type="ECO:0000256" key="7">
    <source>
        <dbReference type="ARBA" id="ARBA00023004"/>
    </source>
</evidence>
<evidence type="ECO:0000256" key="4">
    <source>
        <dbReference type="ARBA" id="ARBA00022723"/>
    </source>
</evidence>
<proteinExistence type="inferred from homology"/>
<dbReference type="GO" id="GO:0020037">
    <property type="term" value="F:heme binding"/>
    <property type="evidence" value="ECO:0007669"/>
    <property type="project" value="InterPro"/>
</dbReference>
<evidence type="ECO:0000256" key="11">
    <source>
        <dbReference type="ARBA" id="ARBA00033775"/>
    </source>
</evidence>
<evidence type="ECO:0000259" key="15">
    <source>
        <dbReference type="Pfam" id="PF20628"/>
    </source>
</evidence>
<sequence length="415" mass="43688">MNAKNEHDLSLTRRRLLGTVGAAGATGLALGGTGGALGQSAAQDEPPTALATVGSTEVAFHGKHQPGITTPLQAHGHLVAFDLASGAGRKEAAALLRRWSRTASALMAGDPAPDGHSGVALDAGPSSLTVTFGFGRGFFSRTGLTAQRPEALAPLPQFSRDALDEKRSNGDLWVQIGADDGLVAFHALRAVQRDAAGTARVRWQMNGFNRAVGATPHPKTMRNLMGQVDGTNNPKPSDSDFDKRVFVPPGGPPGWMEDGSYAVFRRIRMLLDNWDEQSLAQQEKVIGRRKSDGAPLSGGTETTAVNMEKRKADGGLAIAADAHVRVTAPDTNGGAAMLRRSFSYHDGFRDDGSPDAGLLFVAWQADPLTGFVPVQRKLDSGDALSRFIRHEASALFAVPGGAGEGEYVGQRLLEG</sequence>
<evidence type="ECO:0000313" key="17">
    <source>
        <dbReference type="Proteomes" id="UP000254425"/>
    </source>
</evidence>
<evidence type="ECO:0000256" key="5">
    <source>
        <dbReference type="ARBA" id="ARBA00022729"/>
    </source>
</evidence>
<evidence type="ECO:0000256" key="9">
    <source>
        <dbReference type="ARBA" id="ARBA00025737"/>
    </source>
</evidence>
<dbReference type="GO" id="GO:0005829">
    <property type="term" value="C:cytosol"/>
    <property type="evidence" value="ECO:0007669"/>
    <property type="project" value="TreeGrafter"/>
</dbReference>
<comment type="catalytic activity">
    <reaction evidence="12">
        <text>heme b + 2 H(+) = protoporphyrin IX + Fe(2+)</text>
        <dbReference type="Rhea" id="RHEA:22584"/>
        <dbReference type="ChEBI" id="CHEBI:15378"/>
        <dbReference type="ChEBI" id="CHEBI:29033"/>
        <dbReference type="ChEBI" id="CHEBI:57306"/>
        <dbReference type="ChEBI" id="CHEBI:60344"/>
        <dbReference type="EC" id="4.98.1.1"/>
    </reaction>
    <physiologicalReaction direction="left-to-right" evidence="12">
        <dbReference type="Rhea" id="RHEA:22585"/>
    </physiologicalReaction>
</comment>
<dbReference type="Pfam" id="PF04261">
    <property type="entry name" value="Dyp_perox_N"/>
    <property type="match status" value="1"/>
</dbReference>
<accession>A0A345XT30</accession>
<evidence type="ECO:0000256" key="12">
    <source>
        <dbReference type="ARBA" id="ARBA00048856"/>
    </source>
</evidence>
<dbReference type="GO" id="GO:0030313">
    <property type="term" value="C:cell envelope"/>
    <property type="evidence" value="ECO:0007669"/>
    <property type="project" value="UniProtKB-SubCell"/>
</dbReference>
<dbReference type="InterPro" id="IPR006314">
    <property type="entry name" value="Dyp_peroxidase"/>
</dbReference>
<keyword evidence="17" id="KW-1185">Reference proteome</keyword>
<dbReference type="GO" id="GO:0004325">
    <property type="term" value="F:ferrochelatase activity"/>
    <property type="evidence" value="ECO:0007669"/>
    <property type="project" value="UniProtKB-EC"/>
</dbReference>
<dbReference type="Proteomes" id="UP000254425">
    <property type="component" value="Chromosome"/>
</dbReference>
<dbReference type="InterPro" id="IPR011008">
    <property type="entry name" value="Dimeric_a/b-barrel"/>
</dbReference>
<evidence type="ECO:0000256" key="10">
    <source>
        <dbReference type="ARBA" id="ARBA00033771"/>
    </source>
</evidence>
<evidence type="ECO:0000256" key="1">
    <source>
        <dbReference type="ARBA" id="ARBA00004196"/>
    </source>
</evidence>
<dbReference type="PANTHER" id="PTHR30521:SF4">
    <property type="entry name" value="DEFERROCHELATASE"/>
    <property type="match status" value="1"/>
</dbReference>
<keyword evidence="5" id="KW-0732">Signal</keyword>